<dbReference type="RefSeq" id="XP_056846456.1">
    <property type="nucleotide sequence ID" value="XM_056990476.1"/>
</dbReference>
<dbReference type="Pfam" id="PF25014">
    <property type="entry name" value="NET2A"/>
    <property type="match status" value="1"/>
</dbReference>
<feature type="region of interest" description="Disordered" evidence="3">
    <location>
        <begin position="269"/>
        <end position="288"/>
    </location>
</feature>
<dbReference type="Pfam" id="PF24918">
    <property type="entry name" value="NET2A_C"/>
    <property type="match status" value="1"/>
</dbReference>
<feature type="compositionally biased region" description="Polar residues" evidence="3">
    <location>
        <begin position="846"/>
        <end position="857"/>
    </location>
</feature>
<evidence type="ECO:0000256" key="1">
    <source>
        <dbReference type="ARBA" id="ARBA00023054"/>
    </source>
</evidence>
<sequence length="894" mass="101769">MLRRAASNAYSWWWASHVRTKQSKWLDENLQDIEEKVQYALKLLEDEGDSFAKRAEMYYKRRPELISFVEESFKAYRALAERYDHISKELQNANTTIASVFPDQVPEFSMNEDDDSCDPSSPRNRKPGKNVPKVPDHFPIKDPEAAAKMFRSRKANNRGSDALSEVEVAVVNKSGLSKTEAVEEIDKLQKEILVLQTEKEFVKSSYENALAKYWEIENRIVEIQGRVCGLQDEFDEGAGVIEDREAQVLMSNAALKSCQEKLDEMREKHEENVKETEMARKEISKSKEEINNKHSEAVLDDGTRTQRSGEMEKEEEMEKKVSGDNQHEVVVDDRSCLTITDVADNIDELVNDVMNLESLFSSQAALIQRLREEIDDLKAQIKALKENNNNSSQTDEDAADMKKRLREMEEKLNGINGIHKAVSEQSQNIEIHLTRAHIKLTFLSNKLKGLNQEGEEEESKDTNATSLSDAKVLEEKIDDQVVSEDVKPASEVVIAEKETTVPIQNVTSLSDTKVPEEELVVSEDVKSASEVVTENEVLLLSPKSSIEAEDEALLQKVLAHGIEGREKHLLTEYTKVIRSYKEVKKMLDETETRLKSENTMKDEQLRALNQKLNLLLQSKSDGGGDVDKQKSIANKDQQQKQKEQLFMLIYREDNAINAITGQNQTLSPKEQLFGARVDALLSENLNLLVRFSNSFGQIQQFDTGIKDLHAELLKIVDQKNQDKPSLRSNVRPIYKHLNEIRTELTIWLEKSLLLKEEINSRASTLNNIQNDLTEALKTDSEDPETKFTIYQGAKFEGEVSNMQKENNRIAEELQTGLDQVVKLQQEADKTLGKLSEEFSLSESKNRSSTRSTTQDGKTSIPLRSFIFDVKPKKQRLSLFSCIQPSMSKKMRPDS</sequence>
<dbReference type="GeneID" id="108816750"/>
<dbReference type="PANTHER" id="PTHR31631">
    <property type="entry name" value="PROTEIN NETWORKED 2D"/>
    <property type="match status" value="1"/>
</dbReference>
<name>A0A9W3C4N6_RAPSA</name>
<dbReference type="PANTHER" id="PTHR31631:SF8">
    <property type="entry name" value="PROTEIN NETWORKED 2C"/>
    <property type="match status" value="1"/>
</dbReference>
<reference evidence="5" key="1">
    <citation type="journal article" date="2019" name="Database">
        <title>The radish genome database (RadishGD): an integrated information resource for radish genomics.</title>
        <authorList>
            <person name="Yu H.J."/>
            <person name="Baek S."/>
            <person name="Lee Y.J."/>
            <person name="Cho A."/>
            <person name="Mun J.H."/>
        </authorList>
    </citation>
    <scope>NUCLEOTIDE SEQUENCE [LARGE SCALE GENOMIC DNA]</scope>
    <source>
        <strain evidence="5">cv. WK10039</strain>
    </source>
</reference>
<feature type="region of interest" description="Disordered" evidence="3">
    <location>
        <begin position="452"/>
        <end position="471"/>
    </location>
</feature>
<accession>A0A9W3C4N6</accession>
<dbReference type="InterPro" id="IPR056889">
    <property type="entry name" value="NET2A-D/KIP1-like_C"/>
</dbReference>
<evidence type="ECO:0000256" key="3">
    <source>
        <dbReference type="SAM" id="MobiDB-lite"/>
    </source>
</evidence>
<dbReference type="GO" id="GO:0003779">
    <property type="term" value="F:actin binding"/>
    <property type="evidence" value="ECO:0007669"/>
    <property type="project" value="InterPro"/>
</dbReference>
<proteinExistence type="predicted"/>
<feature type="region of interest" description="Disordered" evidence="3">
    <location>
        <begin position="108"/>
        <end position="140"/>
    </location>
</feature>
<protein>
    <submittedName>
        <fullName evidence="6">Protein NETWORKED 2C</fullName>
    </submittedName>
</protein>
<dbReference type="Pfam" id="PF07765">
    <property type="entry name" value="KIP1"/>
    <property type="match status" value="1"/>
</dbReference>
<feature type="coiled-coil region" evidence="2">
    <location>
        <begin position="178"/>
        <end position="205"/>
    </location>
</feature>
<feature type="domain" description="NAB" evidence="4">
    <location>
        <begin position="10"/>
        <end position="90"/>
    </location>
</feature>
<gene>
    <name evidence="6" type="primary">LOC108816750</name>
</gene>
<organism evidence="5 6">
    <name type="scientific">Raphanus sativus</name>
    <name type="common">Radish</name>
    <name type="synonym">Raphanus raphanistrum var. sativus</name>
    <dbReference type="NCBI Taxonomy" id="3726"/>
    <lineage>
        <taxon>Eukaryota</taxon>
        <taxon>Viridiplantae</taxon>
        <taxon>Streptophyta</taxon>
        <taxon>Embryophyta</taxon>
        <taxon>Tracheophyta</taxon>
        <taxon>Spermatophyta</taxon>
        <taxon>Magnoliopsida</taxon>
        <taxon>eudicotyledons</taxon>
        <taxon>Gunneridae</taxon>
        <taxon>Pentapetalae</taxon>
        <taxon>rosids</taxon>
        <taxon>malvids</taxon>
        <taxon>Brassicales</taxon>
        <taxon>Brassicaceae</taxon>
        <taxon>Brassiceae</taxon>
        <taxon>Raphanus</taxon>
    </lineage>
</organism>
<dbReference type="PROSITE" id="PS51774">
    <property type="entry name" value="NAB"/>
    <property type="match status" value="1"/>
</dbReference>
<evidence type="ECO:0000259" key="4">
    <source>
        <dbReference type="PROSITE" id="PS51774"/>
    </source>
</evidence>
<feature type="region of interest" description="Disordered" evidence="3">
    <location>
        <begin position="301"/>
        <end position="326"/>
    </location>
</feature>
<evidence type="ECO:0000313" key="6">
    <source>
        <dbReference type="RefSeq" id="XP_056846456.1"/>
    </source>
</evidence>
<reference evidence="6" key="2">
    <citation type="submission" date="2025-08" db="UniProtKB">
        <authorList>
            <consortium name="RefSeq"/>
        </authorList>
    </citation>
    <scope>IDENTIFICATION</scope>
    <source>
        <tissue evidence="6">Leaf</tissue>
    </source>
</reference>
<feature type="region of interest" description="Disordered" evidence="3">
    <location>
        <begin position="620"/>
        <end position="639"/>
    </location>
</feature>
<keyword evidence="1 2" id="KW-0175">Coiled coil</keyword>
<dbReference type="Proteomes" id="UP000504610">
    <property type="component" value="Chromosome 7"/>
</dbReference>
<dbReference type="InterPro" id="IPR056888">
    <property type="entry name" value="NET2A-D/KIP1-like_dom"/>
</dbReference>
<dbReference type="KEGG" id="rsz:108816750"/>
<feature type="region of interest" description="Disordered" evidence="3">
    <location>
        <begin position="838"/>
        <end position="857"/>
    </location>
</feature>
<evidence type="ECO:0000256" key="2">
    <source>
        <dbReference type="SAM" id="Coils"/>
    </source>
</evidence>
<dbReference type="AlphaFoldDB" id="A0A9W3C4N6"/>
<dbReference type="OrthoDB" id="616075at2759"/>
<evidence type="ECO:0000313" key="5">
    <source>
        <dbReference type="Proteomes" id="UP000504610"/>
    </source>
</evidence>
<keyword evidence="5" id="KW-1185">Reference proteome</keyword>
<dbReference type="InterPro" id="IPR011684">
    <property type="entry name" value="NAB"/>
</dbReference>